<sequence>MKMFCMLLVVGIVCCYTSQTVDATEGPEVFDIKKGEVVLTLPNSNSLQNQVKNWLSSSVSGIAGALRIEPSDGIAIKVPLTPPYIVQNKWITGTVTEVVIFVGKIQAYNPTMLVFTKKNNVVAVNIQGDTLKTFLKENNLYNSELYLGDTPLH</sequence>
<gene>
    <name evidence="2" type="ORF">BK123_17005</name>
</gene>
<protein>
    <submittedName>
        <fullName evidence="2">Uncharacterized protein</fullName>
    </submittedName>
</protein>
<keyword evidence="1" id="KW-0732">Signal</keyword>
<reference evidence="2 3" key="1">
    <citation type="submission" date="2016-11" db="EMBL/GenBank/DDBJ databases">
        <title>Paenibacillus species isolates.</title>
        <authorList>
            <person name="Beno S.M."/>
        </authorList>
    </citation>
    <scope>NUCLEOTIDE SEQUENCE [LARGE SCALE GENOMIC DNA]</scope>
    <source>
        <strain evidence="2 3">FSL F4-0100</strain>
    </source>
</reference>
<evidence type="ECO:0000313" key="2">
    <source>
        <dbReference type="EMBL" id="OME92302.1"/>
    </source>
</evidence>
<evidence type="ECO:0000256" key="1">
    <source>
        <dbReference type="SAM" id="SignalP"/>
    </source>
</evidence>
<feature type="chain" id="PRO_5012458257" evidence="1">
    <location>
        <begin position="24"/>
        <end position="153"/>
    </location>
</feature>
<accession>A0A1R1B1N6</accession>
<evidence type="ECO:0000313" key="3">
    <source>
        <dbReference type="Proteomes" id="UP000187074"/>
    </source>
</evidence>
<name>A0A1R1B1N6_PAELA</name>
<dbReference type="OrthoDB" id="2083243at2"/>
<feature type="signal peptide" evidence="1">
    <location>
        <begin position="1"/>
        <end position="23"/>
    </location>
</feature>
<dbReference type="RefSeq" id="WP_076323555.1">
    <property type="nucleotide sequence ID" value="NZ_MRTF01000005.1"/>
</dbReference>
<dbReference type="EMBL" id="MRTF01000005">
    <property type="protein sequence ID" value="OME92302.1"/>
    <property type="molecule type" value="Genomic_DNA"/>
</dbReference>
<organism evidence="2 3">
    <name type="scientific">Paenibacillus lautus</name>
    <name type="common">Bacillus lautus</name>
    <dbReference type="NCBI Taxonomy" id="1401"/>
    <lineage>
        <taxon>Bacteria</taxon>
        <taxon>Bacillati</taxon>
        <taxon>Bacillota</taxon>
        <taxon>Bacilli</taxon>
        <taxon>Bacillales</taxon>
        <taxon>Paenibacillaceae</taxon>
        <taxon>Paenibacillus</taxon>
    </lineage>
</organism>
<comment type="caution">
    <text evidence="2">The sequence shown here is derived from an EMBL/GenBank/DDBJ whole genome shotgun (WGS) entry which is preliminary data.</text>
</comment>
<dbReference type="Proteomes" id="UP000187074">
    <property type="component" value="Unassembled WGS sequence"/>
</dbReference>
<proteinExistence type="predicted"/>
<dbReference type="AlphaFoldDB" id="A0A1R1B1N6"/>